<dbReference type="AlphaFoldDB" id="A0A6I2MK26"/>
<sequence length="157" mass="18432">MRTNLEYIIEDLKECFDGKPWYGDSVMKKLDGIDWRVVNDKVYGEKTIAVLLQHMINWRIFVLKKLEGDVAYDIIIDQLNDWTVTTVNKEQEWQALLNMIRNNQEKILKHLAKCDDNLLNETVPGKKYKFGPILRSLHQHDIYHLGQIAMLNSMAKS</sequence>
<dbReference type="Gene3D" id="1.20.120.450">
    <property type="entry name" value="dinb family like domain"/>
    <property type="match status" value="1"/>
</dbReference>
<organism evidence="2 3">
    <name type="scientific">Maribacter luteus</name>
    <dbReference type="NCBI Taxonomy" id="2594478"/>
    <lineage>
        <taxon>Bacteria</taxon>
        <taxon>Pseudomonadati</taxon>
        <taxon>Bacteroidota</taxon>
        <taxon>Flavobacteriia</taxon>
        <taxon>Flavobacteriales</taxon>
        <taxon>Flavobacteriaceae</taxon>
        <taxon>Maribacter</taxon>
    </lineage>
</organism>
<dbReference type="EMBL" id="WKJH01000002">
    <property type="protein sequence ID" value="MRX63452.1"/>
    <property type="molecule type" value="Genomic_DNA"/>
</dbReference>
<dbReference type="Pfam" id="PF12867">
    <property type="entry name" value="DinB_2"/>
    <property type="match status" value="1"/>
</dbReference>
<evidence type="ECO:0000313" key="2">
    <source>
        <dbReference type="EMBL" id="MRX63452.1"/>
    </source>
</evidence>
<feature type="domain" description="DinB-like" evidence="1">
    <location>
        <begin position="44"/>
        <end position="148"/>
    </location>
</feature>
<evidence type="ECO:0000259" key="1">
    <source>
        <dbReference type="Pfam" id="PF12867"/>
    </source>
</evidence>
<protein>
    <recommendedName>
        <fullName evidence="1">DinB-like domain-containing protein</fullName>
    </recommendedName>
</protein>
<keyword evidence="3" id="KW-1185">Reference proteome</keyword>
<comment type="caution">
    <text evidence="2">The sequence shown here is derived from an EMBL/GenBank/DDBJ whole genome shotgun (WGS) entry which is preliminary data.</text>
</comment>
<proteinExistence type="predicted"/>
<dbReference type="SUPFAM" id="SSF109854">
    <property type="entry name" value="DinB/YfiT-like putative metalloenzymes"/>
    <property type="match status" value="1"/>
</dbReference>
<accession>A0A6I2MK26</accession>
<gene>
    <name evidence="2" type="ORF">GJ691_04655</name>
</gene>
<dbReference type="OrthoDB" id="9814103at2"/>
<dbReference type="Proteomes" id="UP000443153">
    <property type="component" value="Unassembled WGS sequence"/>
</dbReference>
<dbReference type="InterPro" id="IPR024775">
    <property type="entry name" value="DinB-like"/>
</dbReference>
<name>A0A6I2MK26_9FLAO</name>
<dbReference type="InterPro" id="IPR034660">
    <property type="entry name" value="DinB/YfiT-like"/>
</dbReference>
<dbReference type="RefSeq" id="WP_154364244.1">
    <property type="nucleotide sequence ID" value="NZ_WKJH01000002.1"/>
</dbReference>
<evidence type="ECO:0000313" key="3">
    <source>
        <dbReference type="Proteomes" id="UP000443153"/>
    </source>
</evidence>
<reference evidence="2 3" key="1">
    <citation type="submission" date="2019-11" db="EMBL/GenBank/DDBJ databases">
        <title>Maribacter lutea sp. nov., a marine bacterium isolated from intertidal sand.</title>
        <authorList>
            <person name="Liu A."/>
        </authorList>
    </citation>
    <scope>NUCLEOTIDE SEQUENCE [LARGE SCALE GENOMIC DNA]</scope>
    <source>
        <strain evidence="2 3">RZ05</strain>
    </source>
</reference>